<dbReference type="AlphaFoldDB" id="X0YIN3"/>
<evidence type="ECO:0000313" key="1">
    <source>
        <dbReference type="EMBL" id="GAG48433.1"/>
    </source>
</evidence>
<dbReference type="Gene3D" id="3.90.230.10">
    <property type="entry name" value="Creatinase/methionine aminopeptidase superfamily"/>
    <property type="match status" value="1"/>
</dbReference>
<sequence>VSLLPANHQGLTYPSQYARPGSQRLLRFLMFFDKGEKIEYVEPHDYAHITELVKERNPNIIAIGQHNKEEMIKALGNEYASRAVDSWTLGVRWLETVGPERISIYRHVQRVANEVIAEVFSNKVVIPDVTTTEDLNWWVLHKYLELGLDMENYPTINVQRSDENMAKYDDPPEYFRNGRTNNGVSVVIRRGDVISCDTDLYLFGLITDSHQHAYVLKNGETDVPELLKEALQKVNKMQ</sequence>
<feature type="non-terminal residue" evidence="1">
    <location>
        <position position="1"/>
    </location>
</feature>
<gene>
    <name evidence="1" type="ORF">S01H1_75294</name>
</gene>
<dbReference type="InterPro" id="IPR036005">
    <property type="entry name" value="Creatinase/aminopeptidase-like"/>
</dbReference>
<accession>X0YIN3</accession>
<dbReference type="SUPFAM" id="SSF55920">
    <property type="entry name" value="Creatinase/aminopeptidase"/>
    <property type="match status" value="1"/>
</dbReference>
<organism evidence="1">
    <name type="scientific">marine sediment metagenome</name>
    <dbReference type="NCBI Taxonomy" id="412755"/>
    <lineage>
        <taxon>unclassified sequences</taxon>
        <taxon>metagenomes</taxon>
        <taxon>ecological metagenomes</taxon>
    </lineage>
</organism>
<comment type="caution">
    <text evidence="1">The sequence shown here is derived from an EMBL/GenBank/DDBJ whole genome shotgun (WGS) entry which is preliminary data.</text>
</comment>
<reference evidence="1" key="1">
    <citation type="journal article" date="2014" name="Front. Microbiol.">
        <title>High frequency of phylogenetically diverse reductive dehalogenase-homologous genes in deep subseafloor sedimentary metagenomes.</title>
        <authorList>
            <person name="Kawai M."/>
            <person name="Futagami T."/>
            <person name="Toyoda A."/>
            <person name="Takaki Y."/>
            <person name="Nishi S."/>
            <person name="Hori S."/>
            <person name="Arai W."/>
            <person name="Tsubouchi T."/>
            <person name="Morono Y."/>
            <person name="Uchiyama I."/>
            <person name="Ito T."/>
            <person name="Fujiyama A."/>
            <person name="Inagaki F."/>
            <person name="Takami H."/>
        </authorList>
    </citation>
    <scope>NUCLEOTIDE SEQUENCE</scope>
    <source>
        <strain evidence="1">Expedition CK06-06</strain>
    </source>
</reference>
<protein>
    <submittedName>
        <fullName evidence="1">Uncharacterized protein</fullName>
    </submittedName>
</protein>
<name>X0YIN3_9ZZZZ</name>
<dbReference type="EMBL" id="BARS01050434">
    <property type="protein sequence ID" value="GAG48433.1"/>
    <property type="molecule type" value="Genomic_DNA"/>
</dbReference>
<feature type="non-terminal residue" evidence="1">
    <location>
        <position position="238"/>
    </location>
</feature>
<proteinExistence type="predicted"/>